<dbReference type="SUPFAM" id="SSF56925">
    <property type="entry name" value="OMPA-like"/>
    <property type="match status" value="1"/>
</dbReference>
<accession>A0A9D9E5N8</accession>
<dbReference type="InterPro" id="IPR011250">
    <property type="entry name" value="OMP/PagP_B-barrel"/>
</dbReference>
<feature type="chain" id="PRO_5038372284" evidence="1">
    <location>
        <begin position="20"/>
        <end position="223"/>
    </location>
</feature>
<name>A0A9D9E5N8_9BACT</name>
<dbReference type="EMBL" id="JADIMW010000063">
    <property type="protein sequence ID" value="MBO8438370.1"/>
    <property type="molecule type" value="Genomic_DNA"/>
</dbReference>
<gene>
    <name evidence="3" type="ORF">IAC54_05665</name>
</gene>
<keyword evidence="1" id="KW-0732">Signal</keyword>
<feature type="signal peptide" evidence="1">
    <location>
        <begin position="1"/>
        <end position="19"/>
    </location>
</feature>
<protein>
    <submittedName>
        <fullName evidence="3">Outer membrane beta-barrel protein</fullName>
    </submittedName>
</protein>
<reference evidence="3" key="1">
    <citation type="submission" date="2020-10" db="EMBL/GenBank/DDBJ databases">
        <authorList>
            <person name="Gilroy R."/>
        </authorList>
    </citation>
    <scope>NUCLEOTIDE SEQUENCE</scope>
    <source>
        <strain evidence="3">G3-4614</strain>
    </source>
</reference>
<dbReference type="Proteomes" id="UP000823636">
    <property type="component" value="Unassembled WGS sequence"/>
</dbReference>
<dbReference type="AlphaFoldDB" id="A0A9D9E5N8"/>
<evidence type="ECO:0000313" key="3">
    <source>
        <dbReference type="EMBL" id="MBO8438370.1"/>
    </source>
</evidence>
<evidence type="ECO:0000313" key="4">
    <source>
        <dbReference type="Proteomes" id="UP000823636"/>
    </source>
</evidence>
<dbReference type="Pfam" id="PF19573">
    <property type="entry name" value="DUF6089"/>
    <property type="match status" value="1"/>
</dbReference>
<dbReference type="PROSITE" id="PS51257">
    <property type="entry name" value="PROKAR_LIPOPROTEIN"/>
    <property type="match status" value="1"/>
</dbReference>
<comment type="caution">
    <text evidence="3">The sequence shown here is derived from an EMBL/GenBank/DDBJ whole genome shotgun (WGS) entry which is preliminary data.</text>
</comment>
<evidence type="ECO:0000256" key="1">
    <source>
        <dbReference type="SAM" id="SignalP"/>
    </source>
</evidence>
<dbReference type="Gene3D" id="2.40.160.20">
    <property type="match status" value="1"/>
</dbReference>
<organism evidence="3 4">
    <name type="scientific">Candidatus Caccoplasma merdipullorum</name>
    <dbReference type="NCBI Taxonomy" id="2840718"/>
    <lineage>
        <taxon>Bacteria</taxon>
        <taxon>Pseudomonadati</taxon>
        <taxon>Bacteroidota</taxon>
        <taxon>Bacteroidia</taxon>
        <taxon>Bacteroidales</taxon>
        <taxon>Bacteroidaceae</taxon>
        <taxon>Bacteroidaceae incertae sedis</taxon>
        <taxon>Candidatus Caccoplasma</taxon>
    </lineage>
</organism>
<sequence length="223" mass="24717">MKNGIVILLLVFIAACADAQTYKYEIGAGGGIGFYMGDANISKPFRKPGAAFDAAFRWNINYRWALKCGLSTATLKGDTKGLAGYFPGNAEYSFKRQLLDIGVQAEFNFFNYGIGQRYLGTKRISPYILAGFGFTAVPAKGDGYYNVNLPLGFGVKYKAGQRWNIMLEFSMRKTLGDKLDGKALDDPYGINSSSLKNTDWYSYTLLSVTYDFGMKKKICNNID</sequence>
<feature type="domain" description="DUF6089" evidence="2">
    <location>
        <begin position="6"/>
        <end position="220"/>
    </location>
</feature>
<reference evidence="3" key="2">
    <citation type="journal article" date="2021" name="PeerJ">
        <title>Extensive microbial diversity within the chicken gut microbiome revealed by metagenomics and culture.</title>
        <authorList>
            <person name="Gilroy R."/>
            <person name="Ravi A."/>
            <person name="Getino M."/>
            <person name="Pursley I."/>
            <person name="Horton D.L."/>
            <person name="Alikhan N.F."/>
            <person name="Baker D."/>
            <person name="Gharbi K."/>
            <person name="Hall N."/>
            <person name="Watson M."/>
            <person name="Adriaenssens E.M."/>
            <person name="Foster-Nyarko E."/>
            <person name="Jarju S."/>
            <person name="Secka A."/>
            <person name="Antonio M."/>
            <person name="Oren A."/>
            <person name="Chaudhuri R.R."/>
            <person name="La Ragione R."/>
            <person name="Hildebrand F."/>
            <person name="Pallen M.J."/>
        </authorList>
    </citation>
    <scope>NUCLEOTIDE SEQUENCE</scope>
    <source>
        <strain evidence="3">G3-4614</strain>
    </source>
</reference>
<dbReference type="InterPro" id="IPR045743">
    <property type="entry name" value="DUF6089"/>
</dbReference>
<evidence type="ECO:0000259" key="2">
    <source>
        <dbReference type="Pfam" id="PF19573"/>
    </source>
</evidence>
<proteinExistence type="predicted"/>